<organism evidence="1">
    <name type="scientific">hydrothermal vent metagenome</name>
    <dbReference type="NCBI Taxonomy" id="652676"/>
    <lineage>
        <taxon>unclassified sequences</taxon>
        <taxon>metagenomes</taxon>
        <taxon>ecological metagenomes</taxon>
    </lineage>
</organism>
<reference evidence="1" key="1">
    <citation type="submission" date="2016-10" db="EMBL/GenBank/DDBJ databases">
        <authorList>
            <person name="de Groot N.N."/>
        </authorList>
    </citation>
    <scope>NUCLEOTIDE SEQUENCE</scope>
</reference>
<accession>A0A1W1C6J2</accession>
<evidence type="ECO:0000313" key="1">
    <source>
        <dbReference type="EMBL" id="SFV61470.1"/>
    </source>
</evidence>
<dbReference type="EMBL" id="FPHK01000053">
    <property type="protein sequence ID" value="SFV61470.1"/>
    <property type="molecule type" value="Genomic_DNA"/>
</dbReference>
<proteinExistence type="predicted"/>
<dbReference type="AlphaFoldDB" id="A0A1W1C6J2"/>
<sequence length="85" mass="9231">MPTLGMLVEAAAQSSSGITNDDVNGRVGFVVSLKNIKLLQKPKSTIYQIDIKIDYKVENLKYLSFSIINNESKTVASGSLVIALQ</sequence>
<gene>
    <name evidence="1" type="ORF">MNB_SM-6-1410</name>
</gene>
<name>A0A1W1C6J2_9ZZZZ</name>
<protein>
    <submittedName>
        <fullName evidence="1">Uncharacterized protein</fullName>
    </submittedName>
</protein>